<evidence type="ECO:0000313" key="2">
    <source>
        <dbReference type="EMBL" id="MFB9688798.1"/>
    </source>
</evidence>
<feature type="compositionally biased region" description="Polar residues" evidence="1">
    <location>
        <begin position="17"/>
        <end position="47"/>
    </location>
</feature>
<keyword evidence="3" id="KW-1185">Reference proteome</keyword>
<reference evidence="2 3" key="1">
    <citation type="submission" date="2024-09" db="EMBL/GenBank/DDBJ databases">
        <authorList>
            <person name="Sun Q."/>
            <person name="Mori K."/>
        </authorList>
    </citation>
    <scope>NUCLEOTIDE SEQUENCE [LARGE SCALE GENOMIC DNA]</scope>
    <source>
        <strain evidence="2 3">JCM 13852</strain>
    </source>
</reference>
<dbReference type="Proteomes" id="UP001589535">
    <property type="component" value="Unassembled WGS sequence"/>
</dbReference>
<name>A0ABV5UBM0_9PSEU</name>
<gene>
    <name evidence="2" type="ORF">ACFFTO_31875</name>
</gene>
<sequence length="47" mass="4969">MEQFPLTANGKVDRAALTSSPAQANGNNTSPDGEIQVWTSLFSDSKS</sequence>
<dbReference type="EMBL" id="JBHMBK010000030">
    <property type="protein sequence ID" value="MFB9688798.1"/>
    <property type="molecule type" value="Genomic_DNA"/>
</dbReference>
<dbReference type="Gene3D" id="3.30.300.30">
    <property type="match status" value="1"/>
</dbReference>
<dbReference type="InterPro" id="IPR045851">
    <property type="entry name" value="AMP-bd_C_sf"/>
</dbReference>
<proteinExistence type="predicted"/>
<dbReference type="RefSeq" id="WP_378201464.1">
    <property type="nucleotide sequence ID" value="NZ_JBHMBK010000030.1"/>
</dbReference>
<organism evidence="2 3">
    <name type="scientific">Amycolatopsis plumensis</name>
    <dbReference type="NCBI Taxonomy" id="236508"/>
    <lineage>
        <taxon>Bacteria</taxon>
        <taxon>Bacillati</taxon>
        <taxon>Actinomycetota</taxon>
        <taxon>Actinomycetes</taxon>
        <taxon>Pseudonocardiales</taxon>
        <taxon>Pseudonocardiaceae</taxon>
        <taxon>Amycolatopsis</taxon>
    </lineage>
</organism>
<protein>
    <submittedName>
        <fullName evidence="2">Uncharacterized protein</fullName>
    </submittedName>
</protein>
<comment type="caution">
    <text evidence="2">The sequence shown here is derived from an EMBL/GenBank/DDBJ whole genome shotgun (WGS) entry which is preliminary data.</text>
</comment>
<evidence type="ECO:0000256" key="1">
    <source>
        <dbReference type="SAM" id="MobiDB-lite"/>
    </source>
</evidence>
<evidence type="ECO:0000313" key="3">
    <source>
        <dbReference type="Proteomes" id="UP001589535"/>
    </source>
</evidence>
<feature type="region of interest" description="Disordered" evidence="1">
    <location>
        <begin position="1"/>
        <end position="47"/>
    </location>
</feature>
<accession>A0ABV5UBM0</accession>